<reference evidence="2" key="2">
    <citation type="submission" date="2021-08" db="EMBL/GenBank/DDBJ databases">
        <authorList>
            <person name="Tani A."/>
            <person name="Ola A."/>
            <person name="Ogura Y."/>
            <person name="Katsura K."/>
            <person name="Hayashi T."/>
        </authorList>
    </citation>
    <scope>NUCLEOTIDE SEQUENCE</scope>
    <source>
        <strain evidence="2">DSM 19015</strain>
    </source>
</reference>
<dbReference type="InterPro" id="IPR012296">
    <property type="entry name" value="Nuclease_put_TT1808"/>
</dbReference>
<evidence type="ECO:0000313" key="2">
    <source>
        <dbReference type="EMBL" id="GJD96195.1"/>
    </source>
</evidence>
<dbReference type="EMBL" id="BPQP01000056">
    <property type="protein sequence ID" value="GJD96195.1"/>
    <property type="molecule type" value="Genomic_DNA"/>
</dbReference>
<dbReference type="PANTHER" id="PTHR36558">
    <property type="entry name" value="GLR1098 PROTEIN"/>
    <property type="match status" value="1"/>
</dbReference>
<feature type="domain" description="Putative restriction endonuclease" evidence="1">
    <location>
        <begin position="18"/>
        <end position="189"/>
    </location>
</feature>
<name>A0ABQ4S3D4_9HYPH</name>
<dbReference type="SUPFAM" id="SSF52980">
    <property type="entry name" value="Restriction endonuclease-like"/>
    <property type="match status" value="1"/>
</dbReference>
<evidence type="ECO:0000313" key="3">
    <source>
        <dbReference type="Proteomes" id="UP001055125"/>
    </source>
</evidence>
<organism evidence="2 3">
    <name type="scientific">Methylobacterium iners</name>
    <dbReference type="NCBI Taxonomy" id="418707"/>
    <lineage>
        <taxon>Bacteria</taxon>
        <taxon>Pseudomonadati</taxon>
        <taxon>Pseudomonadota</taxon>
        <taxon>Alphaproteobacteria</taxon>
        <taxon>Hyphomicrobiales</taxon>
        <taxon>Methylobacteriaceae</taxon>
        <taxon>Methylobacterium</taxon>
    </lineage>
</organism>
<keyword evidence="3" id="KW-1185">Reference proteome</keyword>
<dbReference type="CDD" id="cd06260">
    <property type="entry name" value="DUF820-like"/>
    <property type="match status" value="1"/>
</dbReference>
<dbReference type="PANTHER" id="PTHR36558:SF1">
    <property type="entry name" value="RESTRICTION ENDONUCLEASE DOMAIN-CONTAINING PROTEIN-RELATED"/>
    <property type="match status" value="1"/>
</dbReference>
<sequence length="210" mass="23484">MTASLTKDRPRDAHLRFQDFVASRPDEEKWELIDGRFIMQAQPNIDHQLIAGNLDRLLNDALERFGADRVAVQNPAIDLRPTVDNHTYVPDVAVLDSSEIVPGLNIMQTCYLAAEIISANDRRKPSGAAREKIAIKVENYEALPACEVILLIEQASFDVTVAVREGDLWVRHRLTSLDERVVLPTIGLDCALADLYARTSLMRARKAPAQ</sequence>
<accession>A0ABQ4S3D4</accession>
<evidence type="ECO:0000259" key="1">
    <source>
        <dbReference type="Pfam" id="PF05685"/>
    </source>
</evidence>
<dbReference type="InterPro" id="IPR011335">
    <property type="entry name" value="Restrct_endonuc-II-like"/>
</dbReference>
<dbReference type="Gene3D" id="3.90.1570.10">
    <property type="entry name" value="tt1808, chain A"/>
    <property type="match status" value="1"/>
</dbReference>
<proteinExistence type="predicted"/>
<gene>
    <name evidence="2" type="ORF">OCOJLMKI_3414</name>
</gene>
<comment type="caution">
    <text evidence="2">The sequence shown here is derived from an EMBL/GenBank/DDBJ whole genome shotgun (WGS) entry which is preliminary data.</text>
</comment>
<dbReference type="InterPro" id="IPR008538">
    <property type="entry name" value="Uma2"/>
</dbReference>
<reference evidence="2" key="1">
    <citation type="journal article" date="2021" name="Front. Microbiol.">
        <title>Comprehensive Comparative Genomics and Phenotyping of Methylobacterium Species.</title>
        <authorList>
            <person name="Alessa O."/>
            <person name="Ogura Y."/>
            <person name="Fujitani Y."/>
            <person name="Takami H."/>
            <person name="Hayashi T."/>
            <person name="Sahin N."/>
            <person name="Tani A."/>
        </authorList>
    </citation>
    <scope>NUCLEOTIDE SEQUENCE</scope>
    <source>
        <strain evidence="2">DSM 19015</strain>
    </source>
</reference>
<dbReference type="Proteomes" id="UP001055125">
    <property type="component" value="Unassembled WGS sequence"/>
</dbReference>
<protein>
    <recommendedName>
        <fullName evidence="1">Putative restriction endonuclease domain-containing protein</fullName>
    </recommendedName>
</protein>
<dbReference type="Pfam" id="PF05685">
    <property type="entry name" value="Uma2"/>
    <property type="match status" value="1"/>
</dbReference>
<dbReference type="RefSeq" id="WP_238245304.1">
    <property type="nucleotide sequence ID" value="NZ_BPQP01000056.1"/>
</dbReference>